<accession>A0AAD4VHB5</accession>
<gene>
    <name evidence="2" type="ORF">L3X38_033609</name>
</gene>
<evidence type="ECO:0000313" key="2">
    <source>
        <dbReference type="EMBL" id="KAI5324536.1"/>
    </source>
</evidence>
<dbReference type="EMBL" id="JAJFAZ020000006">
    <property type="protein sequence ID" value="KAI5324536.1"/>
    <property type="molecule type" value="Genomic_DNA"/>
</dbReference>
<comment type="caution">
    <text evidence="2">The sequence shown here is derived from an EMBL/GenBank/DDBJ whole genome shotgun (WGS) entry which is preliminary data.</text>
</comment>
<proteinExistence type="predicted"/>
<dbReference type="Proteomes" id="UP001054821">
    <property type="component" value="Chromosome 6"/>
</dbReference>
<feature type="region of interest" description="Disordered" evidence="1">
    <location>
        <begin position="154"/>
        <end position="175"/>
    </location>
</feature>
<keyword evidence="3" id="KW-1185">Reference proteome</keyword>
<reference evidence="2 3" key="1">
    <citation type="journal article" date="2022" name="G3 (Bethesda)">
        <title>Whole-genome sequence and methylome profiling of the almond [Prunus dulcis (Mill.) D.A. Webb] cultivar 'Nonpareil'.</title>
        <authorList>
            <person name="D'Amico-Willman K.M."/>
            <person name="Ouma W.Z."/>
            <person name="Meulia T."/>
            <person name="Sideli G.M."/>
            <person name="Gradziel T.M."/>
            <person name="Fresnedo-Ramirez J."/>
        </authorList>
    </citation>
    <scope>NUCLEOTIDE SEQUENCE [LARGE SCALE GENOMIC DNA]</scope>
    <source>
        <strain evidence="2">Clone GOH B32 T37-40</strain>
    </source>
</reference>
<name>A0AAD4VHB5_PRUDU</name>
<protein>
    <submittedName>
        <fullName evidence="2">Uncharacterized protein</fullName>
    </submittedName>
</protein>
<sequence length="250" mass="27543">MLKKDGKTESSAIMVCKAPTASFSFPRPTPEEEKNMHYIYCNENCQTKARCFNKNGFSEWFLECQKQCKVAHEKKKNGGSGVAVVIAVGQSSVCLVASATQGVSTLPTTASSVDDSLTVLLSYPFQSLLTAKWENTIKELHNWFEIEIQGKEAQNSGLEPEPLNSTESSQAEQDISDLELDSSEPLLSNIPIDAPLNIPKIGRSFSRPKIGGSNEYGDEGLTEEWNMGKQLVGCRWVYTVNHKADGTIDR</sequence>
<dbReference type="AlphaFoldDB" id="A0AAD4VHB5"/>
<evidence type="ECO:0000256" key="1">
    <source>
        <dbReference type="SAM" id="MobiDB-lite"/>
    </source>
</evidence>
<evidence type="ECO:0000313" key="3">
    <source>
        <dbReference type="Proteomes" id="UP001054821"/>
    </source>
</evidence>
<organism evidence="2 3">
    <name type="scientific">Prunus dulcis</name>
    <name type="common">Almond</name>
    <name type="synonym">Amygdalus dulcis</name>
    <dbReference type="NCBI Taxonomy" id="3755"/>
    <lineage>
        <taxon>Eukaryota</taxon>
        <taxon>Viridiplantae</taxon>
        <taxon>Streptophyta</taxon>
        <taxon>Embryophyta</taxon>
        <taxon>Tracheophyta</taxon>
        <taxon>Spermatophyta</taxon>
        <taxon>Magnoliopsida</taxon>
        <taxon>eudicotyledons</taxon>
        <taxon>Gunneridae</taxon>
        <taxon>Pentapetalae</taxon>
        <taxon>rosids</taxon>
        <taxon>fabids</taxon>
        <taxon>Rosales</taxon>
        <taxon>Rosaceae</taxon>
        <taxon>Amygdaloideae</taxon>
        <taxon>Amygdaleae</taxon>
        <taxon>Prunus</taxon>
    </lineage>
</organism>
<feature type="compositionally biased region" description="Polar residues" evidence="1">
    <location>
        <begin position="154"/>
        <end position="173"/>
    </location>
</feature>